<dbReference type="EMBL" id="CP036318">
    <property type="protein sequence ID" value="QDV56407.1"/>
    <property type="molecule type" value="Genomic_DNA"/>
</dbReference>
<evidence type="ECO:0000313" key="1">
    <source>
        <dbReference type="EMBL" id="QDV56407.1"/>
    </source>
</evidence>
<dbReference type="AlphaFoldDB" id="A0A518ITJ5"/>
<protein>
    <submittedName>
        <fullName evidence="1">Uncharacterized protein</fullName>
    </submittedName>
</protein>
<accession>A0A518ITJ5</accession>
<sequence length="77" mass="9121">MKAYQVRICAILNALDGCRWALTADDLCFMLRMENHEYDQSTIRADLHFLKEIDTVTAEDAVRQDGRTVKKWRRKKF</sequence>
<keyword evidence="2" id="KW-1185">Reference proteome</keyword>
<reference evidence="1 2" key="1">
    <citation type="submission" date="2019-02" db="EMBL/GenBank/DDBJ databases">
        <title>Deep-cultivation of Planctomycetes and their phenomic and genomic characterization uncovers novel biology.</title>
        <authorList>
            <person name="Wiegand S."/>
            <person name="Jogler M."/>
            <person name="Boedeker C."/>
            <person name="Pinto D."/>
            <person name="Vollmers J."/>
            <person name="Rivas-Marin E."/>
            <person name="Kohn T."/>
            <person name="Peeters S.H."/>
            <person name="Heuer A."/>
            <person name="Rast P."/>
            <person name="Oberbeckmann S."/>
            <person name="Bunk B."/>
            <person name="Jeske O."/>
            <person name="Meyerdierks A."/>
            <person name="Storesund J.E."/>
            <person name="Kallscheuer N."/>
            <person name="Luecker S."/>
            <person name="Lage O.M."/>
            <person name="Pohl T."/>
            <person name="Merkel B.J."/>
            <person name="Hornburger P."/>
            <person name="Mueller R.-W."/>
            <person name="Bruemmer F."/>
            <person name="Labrenz M."/>
            <person name="Spormann A.M."/>
            <person name="Op den Camp H."/>
            <person name="Overmann J."/>
            <person name="Amann R."/>
            <person name="Jetten M.S.M."/>
            <person name="Mascher T."/>
            <person name="Medema M.H."/>
            <person name="Devos D.P."/>
            <person name="Kaster A.-K."/>
            <person name="Ovreas L."/>
            <person name="Rohde M."/>
            <person name="Galperin M.Y."/>
            <person name="Jogler C."/>
        </authorList>
    </citation>
    <scope>NUCLEOTIDE SEQUENCE [LARGE SCALE GENOMIC DNA]</scope>
    <source>
        <strain evidence="1 2">Mal33</strain>
    </source>
</reference>
<dbReference type="RefSeq" id="WP_145284813.1">
    <property type="nucleotide sequence ID" value="NZ_CP036318.1"/>
</dbReference>
<dbReference type="Proteomes" id="UP000316770">
    <property type="component" value="Chromosome"/>
</dbReference>
<name>A0A518ITJ5_9BACT</name>
<evidence type="ECO:0000313" key="2">
    <source>
        <dbReference type="Proteomes" id="UP000316770"/>
    </source>
</evidence>
<organism evidence="1 2">
    <name type="scientific">Rosistilla oblonga</name>
    <dbReference type="NCBI Taxonomy" id="2527990"/>
    <lineage>
        <taxon>Bacteria</taxon>
        <taxon>Pseudomonadati</taxon>
        <taxon>Planctomycetota</taxon>
        <taxon>Planctomycetia</taxon>
        <taxon>Pirellulales</taxon>
        <taxon>Pirellulaceae</taxon>
        <taxon>Rosistilla</taxon>
    </lineage>
</organism>
<proteinExistence type="predicted"/>
<gene>
    <name evidence="1" type="ORF">Mal33_23970</name>
</gene>